<evidence type="ECO:0000259" key="8">
    <source>
        <dbReference type="Pfam" id="PF17034"/>
    </source>
</evidence>
<evidence type="ECO:0000256" key="2">
    <source>
        <dbReference type="ARBA" id="ARBA00009713"/>
    </source>
</evidence>
<dbReference type="InterPro" id="IPR001680">
    <property type="entry name" value="WD40_rpt"/>
</dbReference>
<feature type="region of interest" description="Disordered" evidence="7">
    <location>
        <begin position="845"/>
        <end position="865"/>
    </location>
</feature>
<evidence type="ECO:0000256" key="5">
    <source>
        <dbReference type="ARBA" id="ARBA00022737"/>
    </source>
</evidence>
<evidence type="ECO:0000256" key="1">
    <source>
        <dbReference type="ARBA" id="ARBA00003343"/>
    </source>
</evidence>
<dbReference type="SUPFAM" id="SSF56399">
    <property type="entry name" value="ADP-ribosylation"/>
    <property type="match status" value="1"/>
</dbReference>
<sequence>METAIRWSPSSTTAEQRFLSVDVVGKAFRLCKVTSFDGQNLEHEVLAAHTKVPAFRAFDWSPADESLVAVGQSSGDATILRLNSESQESFSFPIRHQRYCNAVAFSTHGLLAAGLDRVRNDFCLNVWDVNQRLAMRGGKGVVEPLRKLASSEPITSVKFFRDQPDTLVAGVKGQYVRIYDLREGPGNPALQFPTRCVHGLAIDWLDENYIASCLTSNDPTICIWDRRVGSRYTTPGVGPANTLETGQPGPALEFKNVIAPKSTIWSLRFSRTKRGCLGVLANTGHFKTYDVAKEYLSEEYRSSMDETLGQESSKNYPEQIYTKYVRDVSSPFNHPTRGYPESERIVSFDFLNMSPSNEPTALTLSGNGQVNIITTKPPSPPVRLSSQGLLIRGTSGDDADFRTISPLPSQGLRVSEVIEDLRERILPSHDIQEISRENHHTKPLSSREARERALSLGASGNLITAEEALTLLTINRLRCKEGYLFDAARNRRILADDPRLQGFWGWIERARNDSSNDSMIANGLDLNYVGVCDIWNNDLGDTLDTRHLEPDARLDISKVIVNLVREQLNLPETRGCETDYPEHRRLCLRLCGAAQTHRELEELVRTLSADSQHTKAAALAVFQDEAKLAYLALRSHHPTQAHKLLAMAIAGAAKGDTDPDWEDTCAEIAKELTDPYARAILALVSKGDWNSVIQETTLPLKYRIEVAVRWLPDDELTEYINEMTAEAILQGDIEGIVLTGLGPSAMDLFQSYIRKFNDVQTPVLAMSHSVPRFINNNPNRARFEAWRETYRWQINSWKLQLERARFDVGSRKFAVTWDGRKLIEPPRQQVSLTCNYCTRPLTQHDASSQLSPSTTGEVVHPTPGNPLGTSAMSGMQAGKPTQAEMMRRFIVFCMNCNHGFHAHHAQEWFMKHRIMGQQRRGKPSGGRDVTVSKALSLLLRHAAEKEGLKLDAQGYANVADVLAWRKLKSLKVTFPEIVAAVATSDKKRFALLHIPSTEAQAQQSTSAEASTEHGIPTTSAGQDSATETALAVSESDLDPAHFLIRATQGHSIKSVDAASLMEKLSLDEEAKLPDTVVHGTFHAAWPAILASGGLKSMGRNQVHFATGPSVESVLAQGAQGSKEVTGDHGEKVISGMRRDAQVLIYIDLKKALAAGCPFWRSENGVILSEGMVVEDSSGIVPVEFFDVVVERKHGLGKIWEGGKEVQALPEELVKLGNPKGRRNANKKKEDTTQP</sequence>
<evidence type="ECO:0000256" key="4">
    <source>
        <dbReference type="ARBA" id="ARBA00022574"/>
    </source>
</evidence>
<dbReference type="EMBL" id="ML734556">
    <property type="protein sequence ID" value="KAB8252239.1"/>
    <property type="molecule type" value="Genomic_DNA"/>
</dbReference>
<reference evidence="10" key="1">
    <citation type="submission" date="2019-04" db="EMBL/GenBank/DDBJ databases">
        <title>Friends and foes A comparative genomics study of 23 Aspergillus species from section Flavi.</title>
        <authorList>
            <consortium name="DOE Joint Genome Institute"/>
            <person name="Kjaerbolling I."/>
            <person name="Vesth T."/>
            <person name="Frisvad J.C."/>
            <person name="Nybo J.L."/>
            <person name="Theobald S."/>
            <person name="Kildgaard S."/>
            <person name="Isbrandt T."/>
            <person name="Kuo A."/>
            <person name="Sato A."/>
            <person name="Lyhne E.K."/>
            <person name="Kogle M.E."/>
            <person name="Wiebenga A."/>
            <person name="Kun R.S."/>
            <person name="Lubbers R.J."/>
            <person name="Makela M.R."/>
            <person name="Barry K."/>
            <person name="Chovatia M."/>
            <person name="Clum A."/>
            <person name="Daum C."/>
            <person name="Haridas S."/>
            <person name="He G."/>
            <person name="LaButti K."/>
            <person name="Lipzen A."/>
            <person name="Mondo S."/>
            <person name="Riley R."/>
            <person name="Salamov A."/>
            <person name="Simmons B.A."/>
            <person name="Magnuson J.K."/>
            <person name="Henrissat B."/>
            <person name="Mortensen U.H."/>
            <person name="Larsen T.O."/>
            <person name="Devries R.P."/>
            <person name="Grigoriev I.V."/>
            <person name="Machida M."/>
            <person name="Baker S.E."/>
            <person name="Andersen M.R."/>
        </authorList>
    </citation>
    <scope>NUCLEOTIDE SEQUENCE [LARGE SCALE GENOMIC DNA]</scope>
    <source>
        <strain evidence="10">CBS 121.62</strain>
    </source>
</reference>
<comment type="catalytic activity">
    <reaction evidence="6">
        <text>2'-phospho-[ligated tRNA] + NAD(+) = mature tRNA + ADP-alpha-D-ribose 1'',2''-cyclic phosphate + nicotinamide</text>
        <dbReference type="Rhea" id="RHEA:23324"/>
        <dbReference type="Rhea" id="RHEA-COMP:11106"/>
        <dbReference type="Rhea" id="RHEA-COMP:11107"/>
        <dbReference type="ChEBI" id="CHEBI:17154"/>
        <dbReference type="ChEBI" id="CHEBI:57540"/>
        <dbReference type="ChEBI" id="CHEBI:76596"/>
        <dbReference type="ChEBI" id="CHEBI:82883"/>
        <dbReference type="ChEBI" id="CHEBI:85027"/>
        <dbReference type="EC" id="2.7.1.160"/>
    </reaction>
</comment>
<dbReference type="Pfam" id="PF17034">
    <property type="entry name" value="zinc_ribbon_16"/>
    <property type="match status" value="1"/>
</dbReference>
<evidence type="ECO:0000259" key="9">
    <source>
        <dbReference type="Pfam" id="PF21719"/>
    </source>
</evidence>
<protein>
    <recommendedName>
        <fullName evidence="3">2'-phosphotransferase</fullName>
        <ecNumber evidence="3">2.7.1.160</ecNumber>
    </recommendedName>
</protein>
<dbReference type="Pfam" id="PF21719">
    <property type="entry name" value="MIOS_a-sol"/>
    <property type="match status" value="1"/>
</dbReference>
<dbReference type="InterPro" id="IPR036322">
    <property type="entry name" value="WD40_repeat_dom_sf"/>
</dbReference>
<dbReference type="GO" id="GO:0005737">
    <property type="term" value="C:cytoplasm"/>
    <property type="evidence" value="ECO:0007669"/>
    <property type="project" value="TreeGrafter"/>
</dbReference>
<dbReference type="PANTHER" id="PTHR16453">
    <property type="entry name" value="WD40 DOMAIN-CONTAINING PROTEIN MIO FAMILY MEMBER"/>
    <property type="match status" value="1"/>
</dbReference>
<dbReference type="AlphaFoldDB" id="A0A5N6HEU8"/>
<accession>A0A5N6HEU8</accession>
<gene>
    <name evidence="10" type="ORF">BDV35DRAFT_387595</name>
</gene>
<dbReference type="InterPro" id="IPR002745">
    <property type="entry name" value="Ptrans_KptA/Tpt1"/>
</dbReference>
<feature type="compositionally biased region" description="Low complexity" evidence="7">
    <location>
        <begin position="1000"/>
        <end position="1009"/>
    </location>
</feature>
<dbReference type="VEuPathDB" id="FungiDB:AFLA_005654"/>
<dbReference type="InterPro" id="IPR049092">
    <property type="entry name" value="MIOS_a-sol"/>
</dbReference>
<evidence type="ECO:0000256" key="3">
    <source>
        <dbReference type="ARBA" id="ARBA00012007"/>
    </source>
</evidence>
<feature type="region of interest" description="Disordered" evidence="7">
    <location>
        <begin position="1000"/>
        <end position="1028"/>
    </location>
</feature>
<dbReference type="GO" id="GO:1904263">
    <property type="term" value="P:positive regulation of TORC1 signaling"/>
    <property type="evidence" value="ECO:0007669"/>
    <property type="project" value="TreeGrafter"/>
</dbReference>
<keyword evidence="4" id="KW-0853">WD repeat</keyword>
<dbReference type="InterPro" id="IPR042080">
    <property type="entry name" value="RNA_2'-PTrans_N"/>
</dbReference>
<dbReference type="Gene3D" id="3.20.170.30">
    <property type="match status" value="1"/>
</dbReference>
<evidence type="ECO:0000256" key="7">
    <source>
        <dbReference type="SAM" id="MobiDB-lite"/>
    </source>
</evidence>
<dbReference type="InterPro" id="IPR031488">
    <property type="entry name" value="Zn_ribbon_mio"/>
</dbReference>
<feature type="compositionally biased region" description="Polar residues" evidence="7">
    <location>
        <begin position="1016"/>
        <end position="1027"/>
    </location>
</feature>
<keyword evidence="5" id="KW-0677">Repeat</keyword>
<dbReference type="EC" id="2.7.1.160" evidence="3"/>
<dbReference type="Gene3D" id="2.130.10.10">
    <property type="entry name" value="YVTN repeat-like/Quinoprotein amine dehydrogenase"/>
    <property type="match status" value="1"/>
</dbReference>
<dbReference type="SMART" id="SM00320">
    <property type="entry name" value="WD40"/>
    <property type="match status" value="4"/>
</dbReference>
<feature type="region of interest" description="Disordered" evidence="7">
    <location>
        <begin position="1210"/>
        <end position="1234"/>
    </location>
</feature>
<dbReference type="SUPFAM" id="SSF50978">
    <property type="entry name" value="WD40 repeat-like"/>
    <property type="match status" value="1"/>
</dbReference>
<dbReference type="FunFam" id="2.130.10.10:FF:001167">
    <property type="entry name" value="Uncharacterized protein"/>
    <property type="match status" value="1"/>
</dbReference>
<dbReference type="GO" id="GO:0000215">
    <property type="term" value="F:tRNA 2'-phosphotransferase activity"/>
    <property type="evidence" value="ECO:0007669"/>
    <property type="project" value="UniProtKB-EC"/>
</dbReference>
<dbReference type="InterPro" id="IPR042081">
    <property type="entry name" value="RNA_2'-PTrans_C"/>
</dbReference>
<feature type="compositionally biased region" description="Polar residues" evidence="7">
    <location>
        <begin position="845"/>
        <end position="856"/>
    </location>
</feature>
<feature type="domain" description="MIOS-like alpha-solenoid" evidence="9">
    <location>
        <begin position="478"/>
        <end position="708"/>
    </location>
</feature>
<dbReference type="VEuPathDB" id="FungiDB:F9C07_2105176"/>
<dbReference type="Proteomes" id="UP000325434">
    <property type="component" value="Unassembled WGS sequence"/>
</dbReference>
<feature type="domain" description="GATOR2 complex protein MIO zinc-ribbon like" evidence="8">
    <location>
        <begin position="881"/>
        <end position="914"/>
    </location>
</feature>
<dbReference type="Gene3D" id="1.10.10.970">
    <property type="entry name" value="RNA 2'-phosphotransferase, Tpt1/KptA family, N-terminal domain"/>
    <property type="match status" value="1"/>
</dbReference>
<dbReference type="InterPro" id="IPR037593">
    <property type="entry name" value="MIOS/Sea4"/>
</dbReference>
<dbReference type="PANTHER" id="PTHR16453:SF9">
    <property type="entry name" value="GATOR COMPLEX PROTEIN MIOS"/>
    <property type="match status" value="1"/>
</dbReference>
<organism evidence="10">
    <name type="scientific">Aspergillus flavus</name>
    <dbReference type="NCBI Taxonomy" id="5059"/>
    <lineage>
        <taxon>Eukaryota</taxon>
        <taxon>Fungi</taxon>
        <taxon>Dikarya</taxon>
        <taxon>Ascomycota</taxon>
        <taxon>Pezizomycotina</taxon>
        <taxon>Eurotiomycetes</taxon>
        <taxon>Eurotiomycetidae</taxon>
        <taxon>Eurotiales</taxon>
        <taxon>Aspergillaceae</taxon>
        <taxon>Aspergillus</taxon>
        <taxon>Aspergillus subgen. Circumdati</taxon>
    </lineage>
</organism>
<dbReference type="InterPro" id="IPR015943">
    <property type="entry name" value="WD40/YVTN_repeat-like_dom_sf"/>
</dbReference>
<evidence type="ECO:0000313" key="10">
    <source>
        <dbReference type="EMBL" id="KAB8252239.1"/>
    </source>
</evidence>
<comment type="similarity">
    <text evidence="2">Belongs to the WD repeat mio family.</text>
</comment>
<comment type="function">
    <text evidence="1">Catalyzes the last step of tRNA splicing, the transfer of the splice junction 2'-phosphate from ligated tRNA to NAD to produce ADP-ribose 1''-2'' cyclic phosphate.</text>
</comment>
<evidence type="ECO:0000256" key="6">
    <source>
        <dbReference type="ARBA" id="ARBA00047949"/>
    </source>
</evidence>
<proteinExistence type="inferred from homology"/>
<name>A0A5N6HEU8_ASPFL</name>
<dbReference type="Pfam" id="PF01885">
    <property type="entry name" value="PTS_2-RNA"/>
    <property type="match status" value="1"/>
</dbReference>